<dbReference type="PROSITE" id="PS00211">
    <property type="entry name" value="ABC_TRANSPORTER_1"/>
    <property type="match status" value="1"/>
</dbReference>
<dbReference type="InterPro" id="IPR039421">
    <property type="entry name" value="Type_1_exporter"/>
</dbReference>
<dbReference type="PROSITE" id="PS50893">
    <property type="entry name" value="ABC_TRANSPORTER_2"/>
    <property type="match status" value="1"/>
</dbReference>
<feature type="transmembrane region" description="Helical" evidence="9">
    <location>
        <begin position="86"/>
        <end position="112"/>
    </location>
</feature>
<dbReference type="SUPFAM" id="SSF90123">
    <property type="entry name" value="ABC transporter transmembrane region"/>
    <property type="match status" value="1"/>
</dbReference>
<evidence type="ECO:0000259" key="10">
    <source>
        <dbReference type="PROSITE" id="PS50893"/>
    </source>
</evidence>
<evidence type="ECO:0000259" key="11">
    <source>
        <dbReference type="PROSITE" id="PS50929"/>
    </source>
</evidence>
<dbReference type="GO" id="GO:0015421">
    <property type="term" value="F:ABC-type oligopeptide transporter activity"/>
    <property type="evidence" value="ECO:0007669"/>
    <property type="project" value="TreeGrafter"/>
</dbReference>
<dbReference type="InterPro" id="IPR003439">
    <property type="entry name" value="ABC_transporter-like_ATP-bd"/>
</dbReference>
<accession>A0A7T7XLW0</accession>
<dbReference type="KEGG" id="bhc:JFL75_17850"/>
<dbReference type="GO" id="GO:0005524">
    <property type="term" value="F:ATP binding"/>
    <property type="evidence" value="ECO:0007669"/>
    <property type="project" value="UniProtKB-KW"/>
</dbReference>
<evidence type="ECO:0000256" key="7">
    <source>
        <dbReference type="ARBA" id="ARBA00022989"/>
    </source>
</evidence>
<dbReference type="InterPro" id="IPR027417">
    <property type="entry name" value="P-loop_NTPase"/>
</dbReference>
<dbReference type="EMBL" id="CP067089">
    <property type="protein sequence ID" value="QQO08769.1"/>
    <property type="molecule type" value="Genomic_DNA"/>
</dbReference>
<keyword evidence="6 12" id="KW-0067">ATP-binding</keyword>
<protein>
    <submittedName>
        <fullName evidence="12">ABC transporter ATP-binding protein</fullName>
    </submittedName>
</protein>
<dbReference type="Pfam" id="PF00005">
    <property type="entry name" value="ABC_tran"/>
    <property type="match status" value="1"/>
</dbReference>
<dbReference type="Gene3D" id="3.40.50.300">
    <property type="entry name" value="P-loop containing nucleotide triphosphate hydrolases"/>
    <property type="match status" value="1"/>
</dbReference>
<evidence type="ECO:0000313" key="12">
    <source>
        <dbReference type="EMBL" id="QQO08769.1"/>
    </source>
</evidence>
<keyword evidence="7 9" id="KW-1133">Transmembrane helix</keyword>
<keyword evidence="8 9" id="KW-0472">Membrane</keyword>
<proteinExistence type="predicted"/>
<dbReference type="SMART" id="SM00382">
    <property type="entry name" value="AAA"/>
    <property type="match status" value="1"/>
</dbReference>
<evidence type="ECO:0000313" key="13">
    <source>
        <dbReference type="Proteomes" id="UP000595917"/>
    </source>
</evidence>
<evidence type="ECO:0000256" key="6">
    <source>
        <dbReference type="ARBA" id="ARBA00022840"/>
    </source>
</evidence>
<dbReference type="InterPro" id="IPR036640">
    <property type="entry name" value="ABC1_TM_sf"/>
</dbReference>
<evidence type="ECO:0000256" key="2">
    <source>
        <dbReference type="ARBA" id="ARBA00022448"/>
    </source>
</evidence>
<name>A0A7T7XLW0_9SPIR</name>
<dbReference type="AlphaFoldDB" id="A0A7T7XLW0"/>
<evidence type="ECO:0000256" key="8">
    <source>
        <dbReference type="ARBA" id="ARBA00023136"/>
    </source>
</evidence>
<keyword evidence="13" id="KW-1185">Reference proteome</keyword>
<dbReference type="FunFam" id="1.20.1560.10:FF:000011">
    <property type="entry name" value="Multidrug ABC transporter ATP-binding protein"/>
    <property type="match status" value="1"/>
</dbReference>
<dbReference type="GO" id="GO:0016887">
    <property type="term" value="F:ATP hydrolysis activity"/>
    <property type="evidence" value="ECO:0007669"/>
    <property type="project" value="InterPro"/>
</dbReference>
<dbReference type="SUPFAM" id="SSF52540">
    <property type="entry name" value="P-loop containing nucleoside triphosphate hydrolases"/>
    <property type="match status" value="1"/>
</dbReference>
<feature type="transmembrane region" description="Helical" evidence="9">
    <location>
        <begin position="289"/>
        <end position="312"/>
    </location>
</feature>
<dbReference type="InterPro" id="IPR003593">
    <property type="entry name" value="AAA+_ATPase"/>
</dbReference>
<feature type="domain" description="ABC transmembrane type-1" evidence="11">
    <location>
        <begin position="50"/>
        <end position="338"/>
    </location>
</feature>
<feature type="transmembrane region" description="Helical" evidence="9">
    <location>
        <begin position="171"/>
        <end position="189"/>
    </location>
</feature>
<dbReference type="Proteomes" id="UP000595917">
    <property type="component" value="Chromosome"/>
</dbReference>
<evidence type="ECO:0000256" key="1">
    <source>
        <dbReference type="ARBA" id="ARBA00004651"/>
    </source>
</evidence>
<gene>
    <name evidence="12" type="ORF">JFL75_17850</name>
</gene>
<dbReference type="CDD" id="cd18547">
    <property type="entry name" value="ABC_6TM_Tm288_like"/>
    <property type="match status" value="1"/>
</dbReference>
<keyword evidence="5" id="KW-0547">Nucleotide-binding</keyword>
<feature type="transmembrane region" description="Helical" evidence="9">
    <location>
        <begin position="195"/>
        <end position="213"/>
    </location>
</feature>
<dbReference type="PANTHER" id="PTHR43394">
    <property type="entry name" value="ATP-DEPENDENT PERMEASE MDL1, MITOCHONDRIAL"/>
    <property type="match status" value="1"/>
</dbReference>
<evidence type="ECO:0000256" key="9">
    <source>
        <dbReference type="SAM" id="Phobius"/>
    </source>
</evidence>
<feature type="domain" description="ABC transporter" evidence="10">
    <location>
        <begin position="371"/>
        <end position="604"/>
    </location>
</feature>
<dbReference type="Pfam" id="PF00664">
    <property type="entry name" value="ABC_membrane"/>
    <property type="match status" value="1"/>
</dbReference>
<keyword evidence="4 9" id="KW-0812">Transmembrane</keyword>
<dbReference type="PANTHER" id="PTHR43394:SF1">
    <property type="entry name" value="ATP-BINDING CASSETTE SUB-FAMILY B MEMBER 10, MITOCHONDRIAL"/>
    <property type="match status" value="1"/>
</dbReference>
<reference evidence="12" key="1">
    <citation type="submission" date="2021-01" db="EMBL/GenBank/DDBJ databases">
        <title>Description of Breznakiella homolactica.</title>
        <authorList>
            <person name="Song Y."/>
            <person name="Brune A."/>
        </authorList>
    </citation>
    <scope>NUCLEOTIDE SEQUENCE</scope>
    <source>
        <strain evidence="12">RmG30</strain>
    </source>
</reference>
<dbReference type="PROSITE" id="PS50929">
    <property type="entry name" value="ABC_TM1F"/>
    <property type="match status" value="1"/>
</dbReference>
<dbReference type="FunFam" id="3.40.50.300:FF:000287">
    <property type="entry name" value="Multidrug ABC transporter ATP-binding protein"/>
    <property type="match status" value="1"/>
</dbReference>
<keyword evidence="2" id="KW-0813">Transport</keyword>
<dbReference type="InterPro" id="IPR011527">
    <property type="entry name" value="ABC1_TM_dom"/>
</dbReference>
<evidence type="ECO:0000256" key="3">
    <source>
        <dbReference type="ARBA" id="ARBA00022475"/>
    </source>
</evidence>
<sequence>MNMKMNIQGGGTAGSAGGGRSAAQKAAPVSPAASLKRLLVYMKKHRPLVIFTVIIAAAGTLMQVFTPKLLGGATTLIFQGLQSRTGIDLAALAGVLVSAALLYLGIFLASFLQERLMTVVSLRTTETLRNAVKAKLNRVPVSYFDKHSTGDMMSLAVNDIDNIAQNLQQSLTQLISSVILLAGTLIIMITISPLLTLLSCFMVPASILTAKIFTPPAQRHNKKYFAGLGSLNGCIEESCNNFTVIKSFSGEAEALAAFRSSNADVCESGWRARFFGQSMMHIMMFTQNIVYVLIAALGALRVIAGGLLIGNLQAFLQYSQQFASPVARLSSIWGSFLSAIASAERIFILLDTEEMEENAGAPEIQSGAAKVVFDSVTFGYSDMPLMKNFSLEVEEGRTVAIVGHTGAGKTTLVNLLERFYEIQEGVIRVDGEDIRGLDRPVLRRRIGMVLQDTWLFSGTILDNIKYGKPGASDEEVITAARAAYAESFILQLPDGYNTELTEDAGNISQGQRQLITIARAFLSDPEILILDEATSNVDSRTEMIVQKAMKELMRNRTSFVIAHRLSTIYSADRIVVMDHGDVAETGTHRELIERDGIYADIYHSQFRQAA</sequence>
<comment type="subcellular location">
    <subcellularLocation>
        <location evidence="1">Cell membrane</location>
        <topology evidence="1">Multi-pass membrane protein</topology>
    </subcellularLocation>
</comment>
<dbReference type="Gene3D" id="1.20.1560.10">
    <property type="entry name" value="ABC transporter type 1, transmembrane domain"/>
    <property type="match status" value="1"/>
</dbReference>
<dbReference type="InterPro" id="IPR017871">
    <property type="entry name" value="ABC_transporter-like_CS"/>
</dbReference>
<feature type="transmembrane region" description="Helical" evidence="9">
    <location>
        <begin position="47"/>
        <end position="66"/>
    </location>
</feature>
<dbReference type="GO" id="GO:0005886">
    <property type="term" value="C:plasma membrane"/>
    <property type="evidence" value="ECO:0007669"/>
    <property type="project" value="UniProtKB-SubCell"/>
</dbReference>
<dbReference type="RefSeq" id="WP_215626075.1">
    <property type="nucleotide sequence ID" value="NZ_CP067089.2"/>
</dbReference>
<keyword evidence="3" id="KW-1003">Cell membrane</keyword>
<organism evidence="12 13">
    <name type="scientific">Breznakiella homolactica</name>
    <dbReference type="NCBI Taxonomy" id="2798577"/>
    <lineage>
        <taxon>Bacteria</taxon>
        <taxon>Pseudomonadati</taxon>
        <taxon>Spirochaetota</taxon>
        <taxon>Spirochaetia</taxon>
        <taxon>Spirochaetales</taxon>
        <taxon>Breznakiellaceae</taxon>
        <taxon>Breznakiella</taxon>
    </lineage>
</organism>
<evidence type="ECO:0000256" key="5">
    <source>
        <dbReference type="ARBA" id="ARBA00022741"/>
    </source>
</evidence>
<evidence type="ECO:0000256" key="4">
    <source>
        <dbReference type="ARBA" id="ARBA00022692"/>
    </source>
</evidence>